<proteinExistence type="predicted"/>
<name>A0ABQ9Z944_9CRUS</name>
<evidence type="ECO:0000313" key="1">
    <source>
        <dbReference type="EMBL" id="KAK4009413.1"/>
    </source>
</evidence>
<comment type="caution">
    <text evidence="1">The sequence shown here is derived from an EMBL/GenBank/DDBJ whole genome shotgun (WGS) entry which is preliminary data.</text>
</comment>
<reference evidence="1 2" key="1">
    <citation type="journal article" date="2023" name="Nucleic Acids Res.">
        <title>The hologenome of Daphnia magna reveals possible DNA methylation and microbiome-mediated evolution of the host genome.</title>
        <authorList>
            <person name="Chaturvedi A."/>
            <person name="Li X."/>
            <person name="Dhandapani V."/>
            <person name="Marshall H."/>
            <person name="Kissane S."/>
            <person name="Cuenca-Cambronero M."/>
            <person name="Asole G."/>
            <person name="Calvet F."/>
            <person name="Ruiz-Romero M."/>
            <person name="Marangio P."/>
            <person name="Guigo R."/>
            <person name="Rago D."/>
            <person name="Mirbahai L."/>
            <person name="Eastwood N."/>
            <person name="Colbourne J.K."/>
            <person name="Zhou J."/>
            <person name="Mallon E."/>
            <person name="Orsini L."/>
        </authorList>
    </citation>
    <scope>NUCLEOTIDE SEQUENCE [LARGE SCALE GENOMIC DNA]</scope>
    <source>
        <strain evidence="1">LRV0_1</strain>
    </source>
</reference>
<evidence type="ECO:0000313" key="2">
    <source>
        <dbReference type="Proteomes" id="UP001234178"/>
    </source>
</evidence>
<dbReference type="Proteomes" id="UP001234178">
    <property type="component" value="Unassembled WGS sequence"/>
</dbReference>
<gene>
    <name evidence="1" type="ORF">OUZ56_018528</name>
</gene>
<keyword evidence="2" id="KW-1185">Reference proteome</keyword>
<dbReference type="EMBL" id="JAOYFB010000003">
    <property type="protein sequence ID" value="KAK4009413.1"/>
    <property type="molecule type" value="Genomic_DNA"/>
</dbReference>
<sequence>MSRKMRVHTIRLWALGSLNQLFSKASTSAVKIPGFFFLRAKTALIEKDQMHVLEKDQRDLQQGVILCKRH</sequence>
<accession>A0ABQ9Z944</accession>
<protein>
    <submittedName>
        <fullName evidence="1">Uncharacterized protein</fullName>
    </submittedName>
</protein>
<organism evidence="1 2">
    <name type="scientific">Daphnia magna</name>
    <dbReference type="NCBI Taxonomy" id="35525"/>
    <lineage>
        <taxon>Eukaryota</taxon>
        <taxon>Metazoa</taxon>
        <taxon>Ecdysozoa</taxon>
        <taxon>Arthropoda</taxon>
        <taxon>Crustacea</taxon>
        <taxon>Branchiopoda</taxon>
        <taxon>Diplostraca</taxon>
        <taxon>Cladocera</taxon>
        <taxon>Anomopoda</taxon>
        <taxon>Daphniidae</taxon>
        <taxon>Daphnia</taxon>
    </lineage>
</organism>